<protein>
    <submittedName>
        <fullName evidence="1">Uncharacterized protein</fullName>
    </submittedName>
</protein>
<dbReference type="AlphaFoldDB" id="A0AAJ4XB67"/>
<dbReference type="RefSeq" id="WP_157739401.1">
    <property type="nucleotide sequence ID" value="NZ_FNGK01000001.1"/>
</dbReference>
<dbReference type="KEGG" id="smiz:4412673_01177"/>
<dbReference type="EMBL" id="LT906468">
    <property type="protein sequence ID" value="SNV46040.1"/>
    <property type="molecule type" value="Genomic_DNA"/>
</dbReference>
<reference evidence="1 2" key="1">
    <citation type="submission" date="2017-06" db="EMBL/GenBank/DDBJ databases">
        <authorList>
            <consortium name="Pathogen Informatics"/>
        </authorList>
    </citation>
    <scope>NUCLEOTIDE SEQUENCE [LARGE SCALE GENOMIC DNA]</scope>
    <source>
        <strain evidence="1 2">NCTC12149</strain>
    </source>
</reference>
<sequence>MFILTPFKQEILPEEDQHDPNSNRALSVGKVKKIHISHMGVTDAQINDLFNMYLSY</sequence>
<accession>A0AAJ4XB67</accession>
<name>A0AAJ4XB67_9SPHI</name>
<evidence type="ECO:0000313" key="2">
    <source>
        <dbReference type="Proteomes" id="UP000215355"/>
    </source>
</evidence>
<proteinExistence type="predicted"/>
<evidence type="ECO:0000313" key="1">
    <source>
        <dbReference type="EMBL" id="SNV46040.1"/>
    </source>
</evidence>
<gene>
    <name evidence="1" type="ORF">SAMEA4412673_01177</name>
</gene>
<organism evidence="1 2">
    <name type="scientific">Sphingobacterium mizutaii</name>
    <dbReference type="NCBI Taxonomy" id="1010"/>
    <lineage>
        <taxon>Bacteria</taxon>
        <taxon>Pseudomonadati</taxon>
        <taxon>Bacteroidota</taxon>
        <taxon>Sphingobacteriia</taxon>
        <taxon>Sphingobacteriales</taxon>
        <taxon>Sphingobacteriaceae</taxon>
        <taxon>Sphingobacterium</taxon>
    </lineage>
</organism>
<dbReference type="Proteomes" id="UP000215355">
    <property type="component" value="Chromosome 1"/>
</dbReference>